<sequence length="374" mass="41007">MLQPYHSVGLACHLYCYWAQHPYALHVLHLPQRGTGLSPVLPLGSTPLLPAHPLLTTAWYWPVTCPATGLNTPTPCTSFTYHSVGLACHLYCYWAQHPYALHILHLPQPGTGLSPVLLLGSTLLRPAHPSLTTAWYWPITCTATGLNTPTPCTSFTYHSVGLACHLYCYWAQHPYALHNLHLPQRGTSLSPVLLLGSTPLRPAHPSLTTTWDWPITCTATGLNTLHILHLPQCGTGLSPVLLLGSTPCTSFTYHNVGLAYHLYCYWAQHPAHPSLTTTWDWPITCTATGLNTLHILHLPQRGTGLSPVLLLGSTPCTSFTYHNVGLACHLYCYWAQHPYALHILHLPQRETGLSPVPPLGSTPLCHAHPSLTTA</sequence>
<organism evidence="1 2">
    <name type="scientific">Dreissena polymorpha</name>
    <name type="common">Zebra mussel</name>
    <name type="synonym">Mytilus polymorpha</name>
    <dbReference type="NCBI Taxonomy" id="45954"/>
    <lineage>
        <taxon>Eukaryota</taxon>
        <taxon>Metazoa</taxon>
        <taxon>Spiralia</taxon>
        <taxon>Lophotrochozoa</taxon>
        <taxon>Mollusca</taxon>
        <taxon>Bivalvia</taxon>
        <taxon>Autobranchia</taxon>
        <taxon>Heteroconchia</taxon>
        <taxon>Euheterodonta</taxon>
        <taxon>Imparidentia</taxon>
        <taxon>Neoheterodontei</taxon>
        <taxon>Myida</taxon>
        <taxon>Dreissenoidea</taxon>
        <taxon>Dreissenidae</taxon>
        <taxon>Dreissena</taxon>
    </lineage>
</organism>
<reference evidence="1" key="1">
    <citation type="journal article" date="2019" name="bioRxiv">
        <title>The Genome of the Zebra Mussel, Dreissena polymorpha: A Resource for Invasive Species Research.</title>
        <authorList>
            <person name="McCartney M.A."/>
            <person name="Auch B."/>
            <person name="Kono T."/>
            <person name="Mallez S."/>
            <person name="Zhang Y."/>
            <person name="Obille A."/>
            <person name="Becker A."/>
            <person name="Abrahante J.E."/>
            <person name="Garbe J."/>
            <person name="Badalamenti J.P."/>
            <person name="Herman A."/>
            <person name="Mangelson H."/>
            <person name="Liachko I."/>
            <person name="Sullivan S."/>
            <person name="Sone E.D."/>
            <person name="Koren S."/>
            <person name="Silverstein K.A.T."/>
            <person name="Beckman K.B."/>
            <person name="Gohl D.M."/>
        </authorList>
    </citation>
    <scope>NUCLEOTIDE SEQUENCE</scope>
    <source>
        <strain evidence="1">Duluth1</strain>
        <tissue evidence="1">Whole animal</tissue>
    </source>
</reference>
<name>A0A9D4FQD9_DREPO</name>
<gene>
    <name evidence="1" type="ORF">DPMN_155456</name>
</gene>
<dbReference type="Proteomes" id="UP000828390">
    <property type="component" value="Unassembled WGS sequence"/>
</dbReference>
<protein>
    <submittedName>
        <fullName evidence="1">Uncharacterized protein</fullName>
    </submittedName>
</protein>
<reference evidence="1" key="2">
    <citation type="submission" date="2020-11" db="EMBL/GenBank/DDBJ databases">
        <authorList>
            <person name="McCartney M.A."/>
            <person name="Auch B."/>
            <person name="Kono T."/>
            <person name="Mallez S."/>
            <person name="Becker A."/>
            <person name="Gohl D.M."/>
            <person name="Silverstein K.A.T."/>
            <person name="Koren S."/>
            <person name="Bechman K.B."/>
            <person name="Herman A."/>
            <person name="Abrahante J.E."/>
            <person name="Garbe J."/>
        </authorList>
    </citation>
    <scope>NUCLEOTIDE SEQUENCE</scope>
    <source>
        <strain evidence="1">Duluth1</strain>
        <tissue evidence="1">Whole animal</tissue>
    </source>
</reference>
<dbReference type="AlphaFoldDB" id="A0A9D4FQD9"/>
<proteinExistence type="predicted"/>
<dbReference type="EMBL" id="JAIWYP010000007">
    <property type="protein sequence ID" value="KAH3801794.1"/>
    <property type="molecule type" value="Genomic_DNA"/>
</dbReference>
<keyword evidence="2" id="KW-1185">Reference proteome</keyword>
<evidence type="ECO:0000313" key="2">
    <source>
        <dbReference type="Proteomes" id="UP000828390"/>
    </source>
</evidence>
<accession>A0A9D4FQD9</accession>
<comment type="caution">
    <text evidence="1">The sequence shown here is derived from an EMBL/GenBank/DDBJ whole genome shotgun (WGS) entry which is preliminary data.</text>
</comment>
<evidence type="ECO:0000313" key="1">
    <source>
        <dbReference type="EMBL" id="KAH3801794.1"/>
    </source>
</evidence>